<protein>
    <submittedName>
        <fullName evidence="1">Uncharacterized protein</fullName>
    </submittedName>
</protein>
<evidence type="ECO:0000313" key="1">
    <source>
        <dbReference type="EnsemblPlants" id="OGLUM03G23080.1"/>
    </source>
</evidence>
<name>A0A0D9Z984_9ORYZ</name>
<dbReference type="Gramene" id="OGLUM03G23080.1">
    <property type="protein sequence ID" value="OGLUM03G23080.1"/>
    <property type="gene ID" value="OGLUM03G23080"/>
</dbReference>
<reference evidence="1" key="2">
    <citation type="submission" date="2018-05" db="EMBL/GenBank/DDBJ databases">
        <title>OgluRS3 (Oryza glumaepatula Reference Sequence Version 3).</title>
        <authorList>
            <person name="Zhang J."/>
            <person name="Kudrna D."/>
            <person name="Lee S."/>
            <person name="Talag J."/>
            <person name="Welchert J."/>
            <person name="Wing R.A."/>
        </authorList>
    </citation>
    <scope>NUCLEOTIDE SEQUENCE [LARGE SCALE GENOMIC DNA]</scope>
</reference>
<dbReference type="AlphaFoldDB" id="A0A0D9Z984"/>
<proteinExistence type="predicted"/>
<reference evidence="1" key="1">
    <citation type="submission" date="2015-04" db="UniProtKB">
        <authorList>
            <consortium name="EnsemblPlants"/>
        </authorList>
    </citation>
    <scope>IDENTIFICATION</scope>
</reference>
<organism evidence="1">
    <name type="scientific">Oryza glumipatula</name>
    <dbReference type="NCBI Taxonomy" id="40148"/>
    <lineage>
        <taxon>Eukaryota</taxon>
        <taxon>Viridiplantae</taxon>
        <taxon>Streptophyta</taxon>
        <taxon>Embryophyta</taxon>
        <taxon>Tracheophyta</taxon>
        <taxon>Spermatophyta</taxon>
        <taxon>Magnoliopsida</taxon>
        <taxon>Liliopsida</taxon>
        <taxon>Poales</taxon>
        <taxon>Poaceae</taxon>
        <taxon>BOP clade</taxon>
        <taxon>Oryzoideae</taxon>
        <taxon>Oryzeae</taxon>
        <taxon>Oryzinae</taxon>
        <taxon>Oryza</taxon>
    </lineage>
</organism>
<evidence type="ECO:0000313" key="2">
    <source>
        <dbReference type="Proteomes" id="UP000026961"/>
    </source>
</evidence>
<dbReference type="EnsemblPlants" id="OGLUM03G23080.1">
    <property type="protein sequence ID" value="OGLUM03G23080.1"/>
    <property type="gene ID" value="OGLUM03G23080"/>
</dbReference>
<dbReference type="HOGENOM" id="CLU_2708812_0_0_1"/>
<keyword evidence="2" id="KW-1185">Reference proteome</keyword>
<accession>A0A0D9Z984</accession>
<sequence length="73" mass="7823">MACRCNTGLVGNWKNLAGLMDPAPPPPSQIGEEMVAVVAVASDSTHCQRQDRGWKGKFVEREPCPRATPSSNA</sequence>
<dbReference type="Proteomes" id="UP000026961">
    <property type="component" value="Chromosome 3"/>
</dbReference>